<keyword evidence="2" id="KW-1185">Reference proteome</keyword>
<keyword evidence="1" id="KW-0032">Aminotransferase</keyword>
<dbReference type="EMBL" id="JACSQO010000007">
    <property type="protein sequence ID" value="MBD7945259.1"/>
    <property type="molecule type" value="Genomic_DNA"/>
</dbReference>
<dbReference type="GO" id="GO:0008483">
    <property type="term" value="F:transaminase activity"/>
    <property type="evidence" value="ECO:0007669"/>
    <property type="project" value="UniProtKB-KW"/>
</dbReference>
<evidence type="ECO:0000313" key="2">
    <source>
        <dbReference type="Proteomes" id="UP000640786"/>
    </source>
</evidence>
<evidence type="ECO:0000313" key="1">
    <source>
        <dbReference type="EMBL" id="MBD7945259.1"/>
    </source>
</evidence>
<sequence>MIKKKLMQKITDATGVTLELTKEEQDYALAKELLSESTSISLIENDTLFNRAIIERFDKETEELVSKESSAFLKTPITHFKEKVNEFMYLETAHFDVISVDAIAFEYDEVFDVYTAMFGLAIQKKYGEALKAYLDNHFDGKAMNYSVMFSNGDGLWEVNLPLNYIDGFNDNYTIEETYHFLYRFLFSLGTSIEN</sequence>
<reference evidence="1 2" key="1">
    <citation type="submission" date="2020-08" db="EMBL/GenBank/DDBJ databases">
        <title>A Genomic Blueprint of the Chicken Gut Microbiome.</title>
        <authorList>
            <person name="Gilroy R."/>
            <person name="Ravi A."/>
            <person name="Getino M."/>
            <person name="Pursley I."/>
            <person name="Horton D.L."/>
            <person name="Alikhan N.-F."/>
            <person name="Baker D."/>
            <person name="Gharbi K."/>
            <person name="Hall N."/>
            <person name="Watson M."/>
            <person name="Adriaenssens E.M."/>
            <person name="Foster-Nyarko E."/>
            <person name="Jarju S."/>
            <person name="Secka A."/>
            <person name="Antonio M."/>
            <person name="Oren A."/>
            <person name="Chaudhuri R."/>
            <person name="La Ragione R.M."/>
            <person name="Hildebrand F."/>
            <person name="Pallen M.J."/>
        </authorList>
    </citation>
    <scope>NUCLEOTIDE SEQUENCE [LARGE SCALE GENOMIC DNA]</scope>
    <source>
        <strain evidence="1 2">Sa2BUA9</strain>
    </source>
</reference>
<protein>
    <submittedName>
        <fullName evidence="1">Branched-chain amino acid aminotransferase</fullName>
    </submittedName>
</protein>
<keyword evidence="1" id="KW-0808">Transferase</keyword>
<accession>A0ABR8RBU3</accession>
<gene>
    <name evidence="1" type="ORF">H9650_14125</name>
</gene>
<dbReference type="RefSeq" id="WP_191697480.1">
    <property type="nucleotide sequence ID" value="NZ_JACSQO010000007.1"/>
</dbReference>
<name>A0ABR8RBU3_9BACI</name>
<dbReference type="Proteomes" id="UP000640786">
    <property type="component" value="Unassembled WGS sequence"/>
</dbReference>
<organism evidence="1 2">
    <name type="scientific">Psychrobacillus faecigallinarum</name>
    <dbReference type="NCBI Taxonomy" id="2762235"/>
    <lineage>
        <taxon>Bacteria</taxon>
        <taxon>Bacillati</taxon>
        <taxon>Bacillota</taxon>
        <taxon>Bacilli</taxon>
        <taxon>Bacillales</taxon>
        <taxon>Bacillaceae</taxon>
        <taxon>Psychrobacillus</taxon>
    </lineage>
</organism>
<comment type="caution">
    <text evidence="1">The sequence shown here is derived from an EMBL/GenBank/DDBJ whole genome shotgun (WGS) entry which is preliminary data.</text>
</comment>
<proteinExistence type="predicted"/>